<dbReference type="Gene3D" id="3.40.50.150">
    <property type="entry name" value="Vaccinia Virus protein VP39"/>
    <property type="match status" value="1"/>
</dbReference>
<feature type="domain" description="Methyltransferase" evidence="2">
    <location>
        <begin position="64"/>
        <end position="160"/>
    </location>
</feature>
<keyword evidence="1 3" id="KW-0808">Transferase</keyword>
<dbReference type="InterPro" id="IPR041698">
    <property type="entry name" value="Methyltransf_25"/>
</dbReference>
<dbReference type="AlphaFoldDB" id="A0A1Z4C1T8"/>
<dbReference type="KEGG" id="mpsy:CEK71_16215"/>
<evidence type="ECO:0000259" key="2">
    <source>
        <dbReference type="Pfam" id="PF13649"/>
    </source>
</evidence>
<dbReference type="PANTHER" id="PTHR43861">
    <property type="entry name" value="TRANS-ACONITATE 2-METHYLTRANSFERASE-RELATED"/>
    <property type="match status" value="1"/>
</dbReference>
<evidence type="ECO:0000313" key="3">
    <source>
        <dbReference type="EMBL" id="ASF47481.1"/>
    </source>
</evidence>
<dbReference type="EMBL" id="CP022129">
    <property type="protein sequence ID" value="ASF47481.1"/>
    <property type="molecule type" value="Genomic_DNA"/>
</dbReference>
<evidence type="ECO:0000313" key="4">
    <source>
        <dbReference type="Proteomes" id="UP000197019"/>
    </source>
</evidence>
<name>A0A1Z4C1T8_9GAMM</name>
<organism evidence="3 4">
    <name type="scientific">Methylovulum psychrotolerans</name>
    <dbReference type="NCBI Taxonomy" id="1704499"/>
    <lineage>
        <taxon>Bacteria</taxon>
        <taxon>Pseudomonadati</taxon>
        <taxon>Pseudomonadota</taxon>
        <taxon>Gammaproteobacteria</taxon>
        <taxon>Methylococcales</taxon>
        <taxon>Methylococcaceae</taxon>
        <taxon>Methylovulum</taxon>
    </lineage>
</organism>
<dbReference type="SUPFAM" id="SSF53335">
    <property type="entry name" value="S-adenosyl-L-methionine-dependent methyltransferases"/>
    <property type="match status" value="1"/>
</dbReference>
<reference evidence="3 4" key="1">
    <citation type="submission" date="2017-06" db="EMBL/GenBank/DDBJ databases">
        <title>Genome Sequencing of the methanotroph Methylovulum psychrotolerants str. HV10-M2 isolated from a high-altitude environment.</title>
        <authorList>
            <person name="Mateos-Rivera A."/>
        </authorList>
    </citation>
    <scope>NUCLEOTIDE SEQUENCE [LARGE SCALE GENOMIC DNA]</scope>
    <source>
        <strain evidence="3 4">HV10_M2</strain>
    </source>
</reference>
<dbReference type="InterPro" id="IPR029063">
    <property type="entry name" value="SAM-dependent_MTases_sf"/>
</dbReference>
<accession>A0A1Z4C1T8</accession>
<dbReference type="Pfam" id="PF13649">
    <property type="entry name" value="Methyltransf_25"/>
    <property type="match status" value="1"/>
</dbReference>
<dbReference type="GO" id="GO:0008168">
    <property type="term" value="F:methyltransferase activity"/>
    <property type="evidence" value="ECO:0007669"/>
    <property type="project" value="UniProtKB-KW"/>
</dbReference>
<dbReference type="GO" id="GO:0032259">
    <property type="term" value="P:methylation"/>
    <property type="evidence" value="ECO:0007669"/>
    <property type="project" value="UniProtKB-KW"/>
</dbReference>
<evidence type="ECO:0000256" key="1">
    <source>
        <dbReference type="ARBA" id="ARBA00022679"/>
    </source>
</evidence>
<protein>
    <submittedName>
        <fullName evidence="3">Methyltransferase type 12</fullName>
    </submittedName>
</protein>
<sequence length="245" mass="27531">MLWRIFYRPYGDAMHDQIQTEAENIFDTWEIYKKIVSANNMFHRELYADVAAVLQTVKMNFSFLDLGCGDAAHFATVLAGLPIGGYCGVDLSKTALALAADNLQALACPVEWRCGDLLEVLAASTQRYDVIFTGFALHHLSVTQKEAFFQAALAHLNASGCLVLVDTVRAEQEDRAAYLAAYCGWLRDCWQGVCPQEKEVACQHIMDYDFPETLSALQAMAEQAGFRAGLPISRYRWHQLLRFEM</sequence>
<keyword evidence="4" id="KW-1185">Reference proteome</keyword>
<gene>
    <name evidence="3" type="ORF">CEK71_16215</name>
</gene>
<proteinExistence type="predicted"/>
<keyword evidence="3" id="KW-0489">Methyltransferase</keyword>
<dbReference type="Proteomes" id="UP000197019">
    <property type="component" value="Chromosome"/>
</dbReference>
<dbReference type="CDD" id="cd02440">
    <property type="entry name" value="AdoMet_MTases"/>
    <property type="match status" value="1"/>
</dbReference>